<evidence type="ECO:0000256" key="13">
    <source>
        <dbReference type="SAM" id="MobiDB-lite"/>
    </source>
</evidence>
<evidence type="ECO:0000313" key="18">
    <source>
        <dbReference type="Proteomes" id="UP000663870"/>
    </source>
</evidence>
<dbReference type="Gene3D" id="3.30.1520.10">
    <property type="entry name" value="Phox-like domain"/>
    <property type="match status" value="1"/>
</dbReference>
<comment type="subcellular location">
    <subcellularLocation>
        <location evidence="3">Cytoplasm</location>
    </subcellularLocation>
    <subcellularLocation>
        <location evidence="2">Golgi apparatus membrane</location>
        <topology evidence="2">Peripheral membrane protein</topology>
        <orientation evidence="2">Cytoplasmic side</orientation>
    </subcellularLocation>
    <subcellularLocation>
        <location evidence="1">Prevacuolar compartment membrane</location>
        <topology evidence="1">Peripheral membrane protein</topology>
        <orientation evidence="1">Cytoplasmic side</orientation>
    </subcellularLocation>
</comment>
<keyword evidence="8" id="KW-0653">Protein transport</keyword>
<dbReference type="EMBL" id="CAJNOL010000408">
    <property type="protein sequence ID" value="CAF1051138.1"/>
    <property type="molecule type" value="Genomic_DNA"/>
</dbReference>
<evidence type="ECO:0000256" key="4">
    <source>
        <dbReference type="ARBA" id="ARBA00010883"/>
    </source>
</evidence>
<keyword evidence="10" id="KW-0446">Lipid-binding</keyword>
<dbReference type="Pfam" id="PF09797">
    <property type="entry name" value="NatB_MDM20"/>
    <property type="match status" value="1"/>
</dbReference>
<dbReference type="Pfam" id="PF00787">
    <property type="entry name" value="PX"/>
    <property type="match status" value="1"/>
</dbReference>
<dbReference type="GO" id="GO:0031901">
    <property type="term" value="C:early endosome membrane"/>
    <property type="evidence" value="ECO:0007669"/>
    <property type="project" value="TreeGrafter"/>
</dbReference>
<dbReference type="GO" id="GO:0030904">
    <property type="term" value="C:retromer complex"/>
    <property type="evidence" value="ECO:0007669"/>
    <property type="project" value="TreeGrafter"/>
</dbReference>
<dbReference type="GO" id="GO:0000139">
    <property type="term" value="C:Golgi membrane"/>
    <property type="evidence" value="ECO:0007669"/>
    <property type="project" value="UniProtKB-SubCell"/>
</dbReference>
<dbReference type="PROSITE" id="PS50195">
    <property type="entry name" value="PX"/>
    <property type="match status" value="1"/>
</dbReference>
<evidence type="ECO:0000256" key="2">
    <source>
        <dbReference type="ARBA" id="ARBA00004255"/>
    </source>
</evidence>
<protein>
    <recommendedName>
        <fullName evidence="5">Sorting nexin-3</fullName>
    </recommendedName>
</protein>
<dbReference type="GO" id="GO:0034499">
    <property type="term" value="P:late endosome to Golgi transport"/>
    <property type="evidence" value="ECO:0007669"/>
    <property type="project" value="TreeGrafter"/>
</dbReference>
<keyword evidence="11" id="KW-0472">Membrane</keyword>
<proteinExistence type="inferred from homology"/>
<comment type="caution">
    <text evidence="15">The sequence shown here is derived from an EMBL/GenBank/DDBJ whole genome shotgun (WGS) entry which is preliminary data.</text>
</comment>
<feature type="domain" description="PX" evidence="14">
    <location>
        <begin position="31"/>
        <end position="157"/>
    </location>
</feature>
<dbReference type="GO" id="GO:0015031">
    <property type="term" value="P:protein transport"/>
    <property type="evidence" value="ECO:0007669"/>
    <property type="project" value="UniProtKB-KW"/>
</dbReference>
<evidence type="ECO:0000256" key="8">
    <source>
        <dbReference type="ARBA" id="ARBA00022927"/>
    </source>
</evidence>
<accession>A0A814EFS1</accession>
<evidence type="ECO:0000313" key="17">
    <source>
        <dbReference type="Proteomes" id="UP000663854"/>
    </source>
</evidence>
<dbReference type="CDD" id="cd06894">
    <property type="entry name" value="PX_SNX3_like"/>
    <property type="match status" value="1"/>
</dbReference>
<keyword evidence="18" id="KW-1185">Reference proteome</keyword>
<evidence type="ECO:0000259" key="14">
    <source>
        <dbReference type="PROSITE" id="PS50195"/>
    </source>
</evidence>
<keyword evidence="7" id="KW-0963">Cytoplasm</keyword>
<evidence type="ECO:0000256" key="10">
    <source>
        <dbReference type="ARBA" id="ARBA00023121"/>
    </source>
</evidence>
<keyword evidence="6" id="KW-0813">Transport</keyword>
<reference evidence="15" key="1">
    <citation type="submission" date="2021-02" db="EMBL/GenBank/DDBJ databases">
        <authorList>
            <person name="Nowell W R."/>
        </authorList>
    </citation>
    <scope>NUCLEOTIDE SEQUENCE</scope>
</reference>
<feature type="region of interest" description="Disordered" evidence="13">
    <location>
        <begin position="1217"/>
        <end position="1258"/>
    </location>
</feature>
<evidence type="ECO:0000256" key="1">
    <source>
        <dbReference type="ARBA" id="ARBA00004179"/>
    </source>
</evidence>
<name>A0A814EFS1_9BILA</name>
<evidence type="ECO:0000313" key="15">
    <source>
        <dbReference type="EMBL" id="CAF0971689.1"/>
    </source>
</evidence>
<evidence type="ECO:0000256" key="12">
    <source>
        <dbReference type="ARBA" id="ARBA00025533"/>
    </source>
</evidence>
<feature type="region of interest" description="Disordered" evidence="13">
    <location>
        <begin position="1133"/>
        <end position="1165"/>
    </location>
</feature>
<evidence type="ECO:0000256" key="11">
    <source>
        <dbReference type="ARBA" id="ARBA00023136"/>
    </source>
</evidence>
<evidence type="ECO:0000256" key="7">
    <source>
        <dbReference type="ARBA" id="ARBA00022490"/>
    </source>
</evidence>
<evidence type="ECO:0000313" key="16">
    <source>
        <dbReference type="EMBL" id="CAF1051138.1"/>
    </source>
</evidence>
<evidence type="ECO:0000256" key="9">
    <source>
        <dbReference type="ARBA" id="ARBA00023034"/>
    </source>
</evidence>
<dbReference type="InterPro" id="IPR011990">
    <property type="entry name" value="TPR-like_helical_dom_sf"/>
</dbReference>
<evidence type="ECO:0000256" key="5">
    <source>
        <dbReference type="ARBA" id="ARBA00020436"/>
    </source>
</evidence>
<organism evidence="15 17">
    <name type="scientific">Rotaria sordida</name>
    <dbReference type="NCBI Taxonomy" id="392033"/>
    <lineage>
        <taxon>Eukaryota</taxon>
        <taxon>Metazoa</taxon>
        <taxon>Spiralia</taxon>
        <taxon>Gnathifera</taxon>
        <taxon>Rotifera</taxon>
        <taxon>Eurotatoria</taxon>
        <taxon>Bdelloidea</taxon>
        <taxon>Philodinida</taxon>
        <taxon>Philodinidae</taxon>
        <taxon>Rotaria</taxon>
    </lineage>
</organism>
<evidence type="ECO:0000256" key="3">
    <source>
        <dbReference type="ARBA" id="ARBA00004496"/>
    </source>
</evidence>
<comment type="similarity">
    <text evidence="4">Belongs to the sorting nexin family.</text>
</comment>
<dbReference type="PANTHER" id="PTHR45963">
    <property type="entry name" value="RE52028P"/>
    <property type="match status" value="1"/>
</dbReference>
<evidence type="ECO:0000256" key="6">
    <source>
        <dbReference type="ARBA" id="ARBA00022448"/>
    </source>
</evidence>
<comment type="function">
    <text evidence="12">Required for retention of late Golgi membrane proteins. Component of the retrieval machinery that functions by direct interaction with the cytosolic tails of certain TGN membrane proteins during the sorting/budding process at the prevacuolar compartment. Binds phosphatidylinositol 3-phosphate (PtdIns(P3)).</text>
</comment>
<dbReference type="Proteomes" id="UP000663854">
    <property type="component" value="Unassembled WGS sequence"/>
</dbReference>
<feature type="compositionally biased region" description="Polar residues" evidence="13">
    <location>
        <begin position="1236"/>
        <end position="1245"/>
    </location>
</feature>
<gene>
    <name evidence="16" type="ORF">JXQ802_LOCUS16663</name>
    <name evidence="15" type="ORF">PYM288_LOCUS13144</name>
</gene>
<dbReference type="InterPro" id="IPR036871">
    <property type="entry name" value="PX_dom_sf"/>
</dbReference>
<dbReference type="GO" id="GO:0032266">
    <property type="term" value="F:phosphatidylinositol-3-phosphate binding"/>
    <property type="evidence" value="ECO:0007669"/>
    <property type="project" value="TreeGrafter"/>
</dbReference>
<dbReference type="InterPro" id="IPR051074">
    <property type="entry name" value="Sorting_Nexin"/>
</dbReference>
<dbReference type="SMART" id="SM00312">
    <property type="entry name" value="PX"/>
    <property type="match status" value="1"/>
</dbReference>
<dbReference type="EMBL" id="CAJNOH010000257">
    <property type="protein sequence ID" value="CAF0971689.1"/>
    <property type="molecule type" value="Genomic_DNA"/>
</dbReference>
<keyword evidence="9" id="KW-0333">Golgi apparatus</keyword>
<dbReference type="Gene3D" id="1.25.40.1040">
    <property type="match status" value="1"/>
</dbReference>
<dbReference type="GO" id="GO:0032456">
    <property type="term" value="P:endocytic recycling"/>
    <property type="evidence" value="ECO:0007669"/>
    <property type="project" value="TreeGrafter"/>
</dbReference>
<dbReference type="InterPro" id="IPR019183">
    <property type="entry name" value="NAA25_NatB_aux_su"/>
</dbReference>
<dbReference type="Proteomes" id="UP000663870">
    <property type="component" value="Unassembled WGS sequence"/>
</dbReference>
<dbReference type="SUPFAM" id="SSF64268">
    <property type="entry name" value="PX domain"/>
    <property type="match status" value="1"/>
</dbReference>
<sequence length="1306" mass="153354">MSTIETENRREIARLPARPISLEDRYDPPANFLEIEVFNPETHGFAGKRYTDYEVRMKTNLPVFRLKECSVRRRYSDFEWLRKELERDSKIVVPSLPSKAWKRQMPAFLRRDDGIFEDDFIDERRKGLEQFINKVAGHPLAQNERSLHVFLQEPTIEHDKYVPGKMSAGVPLTARTLAHSHQNDLQRIANPRLEVNERRLRPIYDYMEIHNYRKALTEIERLLKKQANFTACKALKCLVLLKLERHEDAQALANELDALASATTRTAPPGDASNVDENALTFFSQYYKDLRQFDKVVSLYEAATKREPTSEEFLCSLFMAYVRTKDYKNQVLTAQKLYKLTRKIPYYNWAVISVLLQIDENSNQLKQTLYIPMAIKMLEKEFFDENQQQTKPFGEMECLLYLHSLELKEDFSKALIFLEKHLDSLTKSSSNESMLPAYFSHDKLLIYNFKAGNFDKTYRLAKQFLNEDNYLWNWYEVLFDTFFKFDNTKQEELINDLHEFILTIPYETTDLRSIHLARIELGFRWQHAKIKTSSTTLPQLASTYLSESFLNQIKSFIETYSLKTTSLVMYDIYRSLEYLSSDERSHLHKYLIDQLTSETCQNNIQYLINILYCARLCGDIHSLWLLENSHSLIQRLHDIANQSSTPSNLSIELFLLIVNIMDETNQSKSELYTLLDHTYEKDSTNFDIKLYIYKIALNFNCITIMKDIFERLEIKNIQYYSLGYLLTDHYLRIHTNYRYIRNFFNYLTNLLFVYTDDSWSQIMFCYKYGNFLRINEIRTFSDYYLSYSLIYMQSLIGSIIIDLIQNGNRYNSIINIFKHPSNQILFNNKEKNNNSLHSLFYKTDNNESLKVQDTRDFDIWPKIDYRRLRFDCVDGNNKPFESLTYADRVLADNAGQTAYQSPSYKDSFLRQYQTVDFQQRTILCYIRSNILSFLHTLYIDPSISKSEFPSATFVIHMPDEHVFNALKVILNDFDKCTKSLKSTETITPCELQSIIELELYKSIPLFIQILLDGLTLNKSTETTSTITTISLSNTTVDFNKIDQYLNEIIKQLERSYQLLLQALDKTSFQKRCQETLENVKNDNTNFLNDLSGKQSPLEYYSIYTEFISYIYSLYLSIKSILATLFNKTSLLNDGNETTNNRSSNTKKSKKKTADQQSSSNTTNENENEIKLWNQLQRIEYLFNEQWTNIIGNIQKYELYIRFQAKLDDNQCDRLEKELDGNSEQQSNKAKAKSDGNDNNESSLLTKKNDDDDDDNQSSNSFFELGKSLMRSSTLHTFALGYIESLMQIRICLQSKQKALGFRQAST</sequence>
<dbReference type="InterPro" id="IPR001683">
    <property type="entry name" value="PX_dom"/>
</dbReference>
<dbReference type="PANTHER" id="PTHR45963:SF2">
    <property type="entry name" value="RE52028P"/>
    <property type="match status" value="1"/>
</dbReference>
<dbReference type="SUPFAM" id="SSF48452">
    <property type="entry name" value="TPR-like"/>
    <property type="match status" value="1"/>
</dbReference>